<dbReference type="Gene3D" id="3.30.780.10">
    <property type="entry name" value="SUI1-like domain"/>
    <property type="match status" value="1"/>
</dbReference>
<gene>
    <name evidence="6" type="ORF">SPV1_13037</name>
</gene>
<dbReference type="GO" id="GO:0003729">
    <property type="term" value="F:mRNA binding"/>
    <property type="evidence" value="ECO:0007669"/>
    <property type="project" value="TreeGrafter"/>
</dbReference>
<evidence type="ECO:0000256" key="2">
    <source>
        <dbReference type="ARBA" id="ARBA00022845"/>
    </source>
</evidence>
<dbReference type="GO" id="GO:0001731">
    <property type="term" value="P:formation of translation preinitiation complex"/>
    <property type="evidence" value="ECO:0007669"/>
    <property type="project" value="TreeGrafter"/>
</dbReference>
<feature type="domain" description="SUI1" evidence="5">
    <location>
        <begin position="51"/>
        <end position="114"/>
    </location>
</feature>
<evidence type="ECO:0000256" key="4">
    <source>
        <dbReference type="SAM" id="MobiDB-lite"/>
    </source>
</evidence>
<protein>
    <recommendedName>
        <fullName evidence="5">SUI1 domain-containing protein</fullName>
    </recommendedName>
</protein>
<proteinExistence type="inferred from homology"/>
<organism evidence="6 7">
    <name type="scientific">Mariprofundus ferrooxydans PV-1</name>
    <dbReference type="NCBI Taxonomy" id="314345"/>
    <lineage>
        <taxon>Bacteria</taxon>
        <taxon>Pseudomonadati</taxon>
        <taxon>Pseudomonadota</taxon>
        <taxon>Candidatius Mariprofundia</taxon>
        <taxon>Mariprofundales</taxon>
        <taxon>Mariprofundaceae</taxon>
        <taxon>Mariprofundus</taxon>
    </lineage>
</organism>
<dbReference type="InterPro" id="IPR005872">
    <property type="entry name" value="SUI1_arc_bac"/>
</dbReference>
<keyword evidence="2" id="KW-0810">Translation regulation</keyword>
<dbReference type="CDD" id="cd11567">
    <property type="entry name" value="YciH_like"/>
    <property type="match status" value="1"/>
</dbReference>
<dbReference type="PROSITE" id="PS50296">
    <property type="entry name" value="SUI1"/>
    <property type="match status" value="1"/>
</dbReference>
<dbReference type="HOGENOM" id="CLU_082805_4_0_0"/>
<dbReference type="GO" id="GO:0002188">
    <property type="term" value="P:translation reinitiation"/>
    <property type="evidence" value="ECO:0007669"/>
    <property type="project" value="TreeGrafter"/>
</dbReference>
<name>Q0EVZ2_9PROT</name>
<feature type="region of interest" description="Disordered" evidence="4">
    <location>
        <begin position="1"/>
        <end position="58"/>
    </location>
</feature>
<dbReference type="GO" id="GO:0006417">
    <property type="term" value="P:regulation of translation"/>
    <property type="evidence" value="ECO:0007669"/>
    <property type="project" value="UniProtKB-KW"/>
</dbReference>
<dbReference type="InterPro" id="IPR050318">
    <property type="entry name" value="DENR/SUI1_TIF"/>
</dbReference>
<dbReference type="OrthoDB" id="5298733at2"/>
<dbReference type="PIRSF" id="PIRSF037511">
    <property type="entry name" value="Transl_init_SUI1_pro"/>
    <property type="match status" value="1"/>
</dbReference>
<comment type="similarity">
    <text evidence="1">Belongs to the SUI1 family.</text>
</comment>
<evidence type="ECO:0000313" key="7">
    <source>
        <dbReference type="Proteomes" id="UP000005297"/>
    </source>
</evidence>
<evidence type="ECO:0000313" key="6">
    <source>
        <dbReference type="EMBL" id="EAU53476.1"/>
    </source>
</evidence>
<dbReference type="PANTHER" id="PTHR12789">
    <property type="entry name" value="DENSITY-REGULATED PROTEIN HOMOLOG"/>
    <property type="match status" value="1"/>
</dbReference>
<dbReference type="InParanoid" id="Q0EVZ2"/>
<comment type="caution">
    <text evidence="6">The sequence shown here is derived from an EMBL/GenBank/DDBJ whole genome shotgun (WGS) entry which is preliminary data.</text>
</comment>
<evidence type="ECO:0000256" key="1">
    <source>
        <dbReference type="ARBA" id="ARBA00005422"/>
    </source>
</evidence>
<dbReference type="eggNOG" id="COG0023">
    <property type="taxonomic scope" value="Bacteria"/>
</dbReference>
<dbReference type="STRING" id="314344.AL013_09970"/>
<sequence length="122" mass="13129">MDDRYRAVYSTEQGQTGKVTDKPGRKKGRPQRSSQAAAIKNPAKQGVRIRRESKGRGGKSVCVIDGLPLDTAGLKILLKKLKASLGCGGAVKGDELEIQGDHREKLLLLLEKEGYKAKLSGG</sequence>
<dbReference type="FunCoup" id="Q0EVZ2">
    <property type="interactions" value="131"/>
</dbReference>
<dbReference type="PANTHER" id="PTHR12789:SF0">
    <property type="entry name" value="DENSITY-REGULATED PROTEIN"/>
    <property type="match status" value="1"/>
</dbReference>
<keyword evidence="3" id="KW-0648">Protein biosynthesis</keyword>
<dbReference type="RefSeq" id="WP_009850088.1">
    <property type="nucleotide sequence ID" value="NZ_DS022294.1"/>
</dbReference>
<accession>Q0EVZ2</accession>
<dbReference type="InterPro" id="IPR001950">
    <property type="entry name" value="SUI1"/>
</dbReference>
<keyword evidence="7" id="KW-1185">Reference proteome</keyword>
<dbReference type="GO" id="GO:0003743">
    <property type="term" value="F:translation initiation factor activity"/>
    <property type="evidence" value="ECO:0007669"/>
    <property type="project" value="InterPro"/>
</dbReference>
<evidence type="ECO:0000256" key="3">
    <source>
        <dbReference type="ARBA" id="ARBA00022917"/>
    </source>
</evidence>
<dbReference type="EMBL" id="AATS01000023">
    <property type="protein sequence ID" value="EAU53476.1"/>
    <property type="molecule type" value="Genomic_DNA"/>
</dbReference>
<dbReference type="AlphaFoldDB" id="Q0EVZ2"/>
<reference evidence="6 7" key="1">
    <citation type="submission" date="2006-09" db="EMBL/GenBank/DDBJ databases">
        <authorList>
            <person name="Emerson D."/>
            <person name="Ferriera S."/>
            <person name="Johnson J."/>
            <person name="Kravitz S."/>
            <person name="Halpern A."/>
            <person name="Remington K."/>
            <person name="Beeson K."/>
            <person name="Tran B."/>
            <person name="Rogers Y.-H."/>
            <person name="Friedman R."/>
            <person name="Venter J.C."/>
        </authorList>
    </citation>
    <scope>NUCLEOTIDE SEQUENCE [LARGE SCALE GENOMIC DNA]</scope>
    <source>
        <strain evidence="6 7">PV-1</strain>
    </source>
</reference>
<dbReference type="Pfam" id="PF01253">
    <property type="entry name" value="SUI1"/>
    <property type="match status" value="1"/>
</dbReference>
<dbReference type="Proteomes" id="UP000005297">
    <property type="component" value="Unassembled WGS sequence"/>
</dbReference>
<evidence type="ECO:0000259" key="5">
    <source>
        <dbReference type="PROSITE" id="PS50296"/>
    </source>
</evidence>
<dbReference type="InterPro" id="IPR036877">
    <property type="entry name" value="SUI1_dom_sf"/>
</dbReference>
<dbReference type="SUPFAM" id="SSF55159">
    <property type="entry name" value="eIF1-like"/>
    <property type="match status" value="1"/>
</dbReference>